<comment type="caution">
    <text evidence="3">The sequence shown here is derived from an EMBL/GenBank/DDBJ whole genome shotgun (WGS) entry which is preliminary data.</text>
</comment>
<evidence type="ECO:0000256" key="1">
    <source>
        <dbReference type="ARBA" id="ARBA00022614"/>
    </source>
</evidence>
<dbReference type="InterPro" id="IPR003591">
    <property type="entry name" value="Leu-rich_rpt_typical-subtyp"/>
</dbReference>
<proteinExistence type="predicted"/>
<dbReference type="InterPro" id="IPR025875">
    <property type="entry name" value="Leu-rich_rpt_4"/>
</dbReference>
<gene>
    <name evidence="3" type="ORF">LCGC14_1013190</name>
</gene>
<dbReference type="Pfam" id="PF12799">
    <property type="entry name" value="LRR_4"/>
    <property type="match status" value="3"/>
</dbReference>
<dbReference type="InterPro" id="IPR001611">
    <property type="entry name" value="Leu-rich_rpt"/>
</dbReference>
<dbReference type="InterPro" id="IPR050836">
    <property type="entry name" value="SDS22/Internalin_LRR"/>
</dbReference>
<evidence type="ECO:0000313" key="3">
    <source>
        <dbReference type="EMBL" id="KKN12760.1"/>
    </source>
</evidence>
<dbReference type="SUPFAM" id="SSF52058">
    <property type="entry name" value="L domain-like"/>
    <property type="match status" value="1"/>
</dbReference>
<dbReference type="AlphaFoldDB" id="A0A0F9MZR7"/>
<dbReference type="SMART" id="SM00365">
    <property type="entry name" value="LRR_SD22"/>
    <property type="match status" value="8"/>
</dbReference>
<dbReference type="InterPro" id="IPR032675">
    <property type="entry name" value="LRR_dom_sf"/>
</dbReference>
<dbReference type="Pfam" id="PF00560">
    <property type="entry name" value="LRR_1"/>
    <property type="match status" value="1"/>
</dbReference>
<protein>
    <recommendedName>
        <fullName evidence="4">Leucine-rich repeat domain-containing protein</fullName>
    </recommendedName>
</protein>
<dbReference type="PANTHER" id="PTHR46652">
    <property type="entry name" value="LEUCINE-RICH REPEAT AND IQ DOMAIN-CONTAINING PROTEIN 1-RELATED"/>
    <property type="match status" value="1"/>
</dbReference>
<dbReference type="Gene3D" id="3.80.10.10">
    <property type="entry name" value="Ribonuclease Inhibitor"/>
    <property type="match status" value="2"/>
</dbReference>
<dbReference type="EMBL" id="LAZR01003995">
    <property type="protein sequence ID" value="KKN12760.1"/>
    <property type="molecule type" value="Genomic_DNA"/>
</dbReference>
<dbReference type="PRINTS" id="PR00019">
    <property type="entry name" value="LEURICHRPT"/>
</dbReference>
<organism evidence="3">
    <name type="scientific">marine sediment metagenome</name>
    <dbReference type="NCBI Taxonomy" id="412755"/>
    <lineage>
        <taxon>unclassified sequences</taxon>
        <taxon>metagenomes</taxon>
        <taxon>ecological metagenomes</taxon>
    </lineage>
</organism>
<dbReference type="PROSITE" id="PS51450">
    <property type="entry name" value="LRR"/>
    <property type="match status" value="7"/>
</dbReference>
<keyword evidence="1" id="KW-0433">Leucine-rich repeat</keyword>
<keyword evidence="2" id="KW-0677">Repeat</keyword>
<sequence>MSVLTPNKIYEDFRNRRLSKSNASRLLMTLIENIPDLNNKVKILSIKFLGLITSKEPNVFKLLENLLVSDLNDLIRGNAAKVIIHNFPDKGKEPILWILQQEMPGSCLKLIIKALETISTPKLRSLLKLRDYVNFKGNIYFPSEFCLTFNLSGKNIDSIKKIDGLDKLTNLRKLYLNFNQITKINGLETLVNLNSLHLQNNNISKLRKLKSNPNLKSLQVFDNQISEIDGLEELKDLEILNLRNNKIEEIKGLDHIVNLKRLDLSNNQITDIKGLESLPKLEFLDLSHNHIAEIKGLKHLKKLKFLDLRNNKITHITSLKELRRLRYLYLGFNRIKVPCNHELSEHLDIPDIKNIEESSLNI</sequence>
<reference evidence="3" key="1">
    <citation type="journal article" date="2015" name="Nature">
        <title>Complex archaea that bridge the gap between prokaryotes and eukaryotes.</title>
        <authorList>
            <person name="Spang A."/>
            <person name="Saw J.H."/>
            <person name="Jorgensen S.L."/>
            <person name="Zaremba-Niedzwiedzka K."/>
            <person name="Martijn J."/>
            <person name="Lind A.E."/>
            <person name="van Eijk R."/>
            <person name="Schleper C."/>
            <person name="Guy L."/>
            <person name="Ettema T.J."/>
        </authorList>
    </citation>
    <scope>NUCLEOTIDE SEQUENCE</scope>
</reference>
<dbReference type="SMART" id="SM00369">
    <property type="entry name" value="LRR_TYP"/>
    <property type="match status" value="7"/>
</dbReference>
<accession>A0A0F9MZR7</accession>
<name>A0A0F9MZR7_9ZZZZ</name>
<evidence type="ECO:0000256" key="2">
    <source>
        <dbReference type="ARBA" id="ARBA00022737"/>
    </source>
</evidence>
<dbReference type="PANTHER" id="PTHR46652:SF3">
    <property type="entry name" value="LEUCINE-RICH REPEAT-CONTAINING PROTEIN 9"/>
    <property type="match status" value="1"/>
</dbReference>
<evidence type="ECO:0008006" key="4">
    <source>
        <dbReference type="Google" id="ProtNLM"/>
    </source>
</evidence>